<dbReference type="InterPro" id="IPR008921">
    <property type="entry name" value="DNA_pol3_clamp-load_cplx_C"/>
</dbReference>
<proteinExistence type="inferred from homology"/>
<evidence type="ECO:0000313" key="9">
    <source>
        <dbReference type="Proteomes" id="UP000315003"/>
    </source>
</evidence>
<comment type="catalytic activity">
    <reaction evidence="7">
        <text>DNA(n) + a 2'-deoxyribonucleoside 5'-triphosphate = DNA(n+1) + diphosphate</text>
        <dbReference type="Rhea" id="RHEA:22508"/>
        <dbReference type="Rhea" id="RHEA-COMP:17339"/>
        <dbReference type="Rhea" id="RHEA-COMP:17340"/>
        <dbReference type="ChEBI" id="CHEBI:33019"/>
        <dbReference type="ChEBI" id="CHEBI:61560"/>
        <dbReference type="ChEBI" id="CHEBI:173112"/>
        <dbReference type="EC" id="2.7.7.7"/>
    </reaction>
</comment>
<sequence>MLGECWANAGGMLGECWGNRRLVGDCLFAGDFGTVFHMSKTHAFEFLDAHKDDQPIDFDVAGVYGADPALVSWVAMRLTGQGDVTRYDGDAVRWSDVVEELSIASLFDMGEQRTVVVRAADKFLSKSRSEIEAYLAGGPHACRLILQLDSLASNTKVYKLLDKQQHLICCYSETGQKSGVTAANRRSFLTKYMAPRHQVKMNAAAADALIEMLGHDMGMLDTEIAKLSLYLDPGGTIDEALVRDVVAGWQGKTIWQIIDAITAGDAAEALKQLDKLIDGGQPAIALLPQIAWSLRRLGLATSAHLAAERSGRAARLEESLNRAGITRPNEVSKAVKDMKQMTRARAAQLLPWLLDADLRLKGTHSAGGRDRFLLEQFVLKLAAKH</sequence>
<reference evidence="8 9" key="1">
    <citation type="submission" date="2019-02" db="EMBL/GenBank/DDBJ databases">
        <title>Deep-cultivation of Planctomycetes and their phenomic and genomic characterization uncovers novel biology.</title>
        <authorList>
            <person name="Wiegand S."/>
            <person name="Jogler M."/>
            <person name="Boedeker C."/>
            <person name="Pinto D."/>
            <person name="Vollmers J."/>
            <person name="Rivas-Marin E."/>
            <person name="Kohn T."/>
            <person name="Peeters S.H."/>
            <person name="Heuer A."/>
            <person name="Rast P."/>
            <person name="Oberbeckmann S."/>
            <person name="Bunk B."/>
            <person name="Jeske O."/>
            <person name="Meyerdierks A."/>
            <person name="Storesund J.E."/>
            <person name="Kallscheuer N."/>
            <person name="Luecker S."/>
            <person name="Lage O.M."/>
            <person name="Pohl T."/>
            <person name="Merkel B.J."/>
            <person name="Hornburger P."/>
            <person name="Mueller R.-W."/>
            <person name="Bruemmer F."/>
            <person name="Labrenz M."/>
            <person name="Spormann A.M."/>
            <person name="Op den Camp H."/>
            <person name="Overmann J."/>
            <person name="Amann R."/>
            <person name="Jetten M.S.M."/>
            <person name="Mascher T."/>
            <person name="Medema M.H."/>
            <person name="Devos D.P."/>
            <person name="Kaster A.-K."/>
            <person name="Ovreas L."/>
            <person name="Rohde M."/>
            <person name="Galperin M.Y."/>
            <person name="Jogler C."/>
        </authorList>
    </citation>
    <scope>NUCLEOTIDE SEQUENCE [LARGE SCALE GENOMIC DNA]</scope>
    <source>
        <strain evidence="8 9">SV_7m_r</strain>
    </source>
</reference>
<evidence type="ECO:0000256" key="5">
    <source>
        <dbReference type="ARBA" id="ARBA00022932"/>
    </source>
</evidence>
<dbReference type="PANTHER" id="PTHR34388:SF1">
    <property type="entry name" value="DNA POLYMERASE III SUBUNIT DELTA"/>
    <property type="match status" value="1"/>
</dbReference>
<keyword evidence="4" id="KW-0235">DNA replication</keyword>
<dbReference type="GO" id="GO:0006261">
    <property type="term" value="P:DNA-templated DNA replication"/>
    <property type="evidence" value="ECO:0007669"/>
    <property type="project" value="TreeGrafter"/>
</dbReference>
<dbReference type="PANTHER" id="PTHR34388">
    <property type="entry name" value="DNA POLYMERASE III SUBUNIT DELTA"/>
    <property type="match status" value="1"/>
</dbReference>
<dbReference type="NCBIfam" id="TIGR01128">
    <property type="entry name" value="holA"/>
    <property type="match status" value="1"/>
</dbReference>
<keyword evidence="9" id="KW-1185">Reference proteome</keyword>
<evidence type="ECO:0000313" key="8">
    <source>
        <dbReference type="EMBL" id="QDT58078.1"/>
    </source>
</evidence>
<dbReference type="Gene3D" id="1.10.8.60">
    <property type="match status" value="1"/>
</dbReference>
<evidence type="ECO:0000256" key="6">
    <source>
        <dbReference type="ARBA" id="ARBA00034754"/>
    </source>
</evidence>
<dbReference type="GO" id="GO:0003677">
    <property type="term" value="F:DNA binding"/>
    <property type="evidence" value="ECO:0007669"/>
    <property type="project" value="InterPro"/>
</dbReference>
<name>A0A517SPN2_9BACT</name>
<dbReference type="EC" id="2.7.7.7" evidence="1"/>
<evidence type="ECO:0000256" key="4">
    <source>
        <dbReference type="ARBA" id="ARBA00022705"/>
    </source>
</evidence>
<dbReference type="Gene3D" id="1.20.272.10">
    <property type="match status" value="1"/>
</dbReference>
<dbReference type="EMBL" id="CP036272">
    <property type="protein sequence ID" value="QDT58078.1"/>
    <property type="molecule type" value="Genomic_DNA"/>
</dbReference>
<dbReference type="SUPFAM" id="SSF52540">
    <property type="entry name" value="P-loop containing nucleoside triphosphate hydrolases"/>
    <property type="match status" value="1"/>
</dbReference>
<dbReference type="SUPFAM" id="SSF48019">
    <property type="entry name" value="post-AAA+ oligomerization domain-like"/>
    <property type="match status" value="1"/>
</dbReference>
<evidence type="ECO:0000256" key="3">
    <source>
        <dbReference type="ARBA" id="ARBA00022695"/>
    </source>
</evidence>
<dbReference type="GO" id="GO:0003887">
    <property type="term" value="F:DNA-directed DNA polymerase activity"/>
    <property type="evidence" value="ECO:0007669"/>
    <property type="project" value="UniProtKB-KW"/>
</dbReference>
<comment type="similarity">
    <text evidence="6">Belongs to the DNA polymerase HolA subunit family.</text>
</comment>
<protein>
    <recommendedName>
        <fullName evidence="1">DNA-directed DNA polymerase</fullName>
        <ecNumber evidence="1">2.7.7.7</ecNumber>
    </recommendedName>
</protein>
<dbReference type="Proteomes" id="UP000315003">
    <property type="component" value="Chromosome"/>
</dbReference>
<dbReference type="AlphaFoldDB" id="A0A517SPN2"/>
<accession>A0A517SPN2</accession>
<dbReference type="GO" id="GO:0009360">
    <property type="term" value="C:DNA polymerase III complex"/>
    <property type="evidence" value="ECO:0007669"/>
    <property type="project" value="TreeGrafter"/>
</dbReference>
<organism evidence="8 9">
    <name type="scientific">Stieleria bergensis</name>
    <dbReference type="NCBI Taxonomy" id="2528025"/>
    <lineage>
        <taxon>Bacteria</taxon>
        <taxon>Pseudomonadati</taxon>
        <taxon>Planctomycetota</taxon>
        <taxon>Planctomycetia</taxon>
        <taxon>Pirellulales</taxon>
        <taxon>Pirellulaceae</taxon>
        <taxon>Stieleria</taxon>
    </lineage>
</organism>
<gene>
    <name evidence="8" type="ORF">SV7mr_05670</name>
</gene>
<dbReference type="InterPro" id="IPR027417">
    <property type="entry name" value="P-loop_NTPase"/>
</dbReference>
<keyword evidence="2" id="KW-0808">Transferase</keyword>
<evidence type="ECO:0000256" key="2">
    <source>
        <dbReference type="ARBA" id="ARBA00022679"/>
    </source>
</evidence>
<evidence type="ECO:0000256" key="7">
    <source>
        <dbReference type="ARBA" id="ARBA00049244"/>
    </source>
</evidence>
<evidence type="ECO:0000256" key="1">
    <source>
        <dbReference type="ARBA" id="ARBA00012417"/>
    </source>
</evidence>
<keyword evidence="5" id="KW-0239">DNA-directed DNA polymerase</keyword>
<dbReference type="Gene3D" id="3.40.50.300">
    <property type="entry name" value="P-loop containing nucleotide triphosphate hydrolases"/>
    <property type="match status" value="1"/>
</dbReference>
<keyword evidence="3" id="KW-0548">Nucleotidyltransferase</keyword>
<dbReference type="InterPro" id="IPR005790">
    <property type="entry name" value="DNA_polIII_delta"/>
</dbReference>